<evidence type="ECO:0000313" key="3">
    <source>
        <dbReference type="EMBL" id="HIP98672.1"/>
    </source>
</evidence>
<proteinExistence type="inferred from homology"/>
<sequence length="360" mass="39885">MKVNQFGKKLLLLPLCVGALEVNEKLSVDFGFNAMYQHVDFLKKYSDKGCGSLAAEIGVNFHPTTEDEFQATFSLAGGNGLKETFGEKGFLLAPNADDLESDLKDINSSGRNYILEAWYKHTFKIGKEISVEFTAGIIDATSFIDTNEYANDETSQFMNDVFVNNPLASLPSYDGGLAVSGNIGSFTLQGLVMTSKTEEDKNYNYYAFQVEKSSSVGDGTLNFRVYYYRTSKDFLNNKGEMDYLEGIGISADWGLEDRFGLFARVGLNTNTSTGDFKNLLSGGVALNGALWGRKGDNFSVGVAYLKGNNDIKDVKVLEGYYSFELDENITLTLDYQRDITNFTREKLEASVYGIRLNVAF</sequence>
<dbReference type="InterPro" id="IPR038673">
    <property type="entry name" value="OprB_sf"/>
</dbReference>
<dbReference type="Gene3D" id="2.40.160.180">
    <property type="entry name" value="Carbohydrate-selective porin OprB"/>
    <property type="match status" value="1"/>
</dbReference>
<accession>A0A9D0YS06</accession>
<dbReference type="Pfam" id="PF04966">
    <property type="entry name" value="OprB"/>
    <property type="match status" value="1"/>
</dbReference>
<name>A0A9D0YS06_AQUAO</name>
<evidence type="ECO:0000256" key="1">
    <source>
        <dbReference type="ARBA" id="ARBA00008769"/>
    </source>
</evidence>
<dbReference type="EMBL" id="DQVE01000049">
    <property type="protein sequence ID" value="HIP98672.1"/>
    <property type="molecule type" value="Genomic_DNA"/>
</dbReference>
<protein>
    <recommendedName>
        <fullName evidence="5">Porin</fullName>
    </recommendedName>
</protein>
<reference evidence="3" key="1">
    <citation type="journal article" date="2020" name="ISME J.">
        <title>Gammaproteobacteria mediating utilization of methyl-, sulfur- and petroleum organic compounds in deep ocean hydrothermal plumes.</title>
        <authorList>
            <person name="Zhou Z."/>
            <person name="Liu Y."/>
            <person name="Pan J."/>
            <person name="Cron B.R."/>
            <person name="Toner B.M."/>
            <person name="Anantharaman K."/>
            <person name="Breier J.A."/>
            <person name="Dick G.J."/>
            <person name="Li M."/>
        </authorList>
    </citation>
    <scope>NUCLEOTIDE SEQUENCE</scope>
    <source>
        <strain evidence="3">SZUA-1501</strain>
    </source>
</reference>
<dbReference type="InterPro" id="IPR007049">
    <property type="entry name" value="Carb-sel_porin_OprB"/>
</dbReference>
<dbReference type="AlphaFoldDB" id="A0A9D0YS06"/>
<evidence type="ECO:0000256" key="2">
    <source>
        <dbReference type="RuleBase" id="RU363072"/>
    </source>
</evidence>
<organism evidence="3 4">
    <name type="scientific">Aquifex aeolicus</name>
    <dbReference type="NCBI Taxonomy" id="63363"/>
    <lineage>
        <taxon>Bacteria</taxon>
        <taxon>Pseudomonadati</taxon>
        <taxon>Aquificota</taxon>
        <taxon>Aquificia</taxon>
        <taxon>Aquificales</taxon>
        <taxon>Aquificaceae</taxon>
        <taxon>Aquifex</taxon>
    </lineage>
</organism>
<dbReference type="GO" id="GO:0015288">
    <property type="term" value="F:porin activity"/>
    <property type="evidence" value="ECO:0007669"/>
    <property type="project" value="InterPro"/>
</dbReference>
<evidence type="ECO:0000313" key="4">
    <source>
        <dbReference type="Proteomes" id="UP000606463"/>
    </source>
</evidence>
<comment type="caution">
    <text evidence="3">The sequence shown here is derived from an EMBL/GenBank/DDBJ whole genome shotgun (WGS) entry which is preliminary data.</text>
</comment>
<dbReference type="Proteomes" id="UP000606463">
    <property type="component" value="Unassembled WGS sequence"/>
</dbReference>
<evidence type="ECO:0008006" key="5">
    <source>
        <dbReference type="Google" id="ProtNLM"/>
    </source>
</evidence>
<comment type="similarity">
    <text evidence="1 2">Belongs to the OprB family.</text>
</comment>
<dbReference type="GO" id="GO:0008643">
    <property type="term" value="P:carbohydrate transport"/>
    <property type="evidence" value="ECO:0007669"/>
    <property type="project" value="InterPro"/>
</dbReference>
<dbReference type="GO" id="GO:0016020">
    <property type="term" value="C:membrane"/>
    <property type="evidence" value="ECO:0007669"/>
    <property type="project" value="InterPro"/>
</dbReference>
<gene>
    <name evidence="3" type="ORF">EYH37_04850</name>
</gene>